<organism evidence="9 10">
    <name type="scientific">Fuerstiella marisgermanici</name>
    <dbReference type="NCBI Taxonomy" id="1891926"/>
    <lineage>
        <taxon>Bacteria</taxon>
        <taxon>Pseudomonadati</taxon>
        <taxon>Planctomycetota</taxon>
        <taxon>Planctomycetia</taxon>
        <taxon>Planctomycetales</taxon>
        <taxon>Planctomycetaceae</taxon>
        <taxon>Fuerstiella</taxon>
    </lineage>
</organism>
<evidence type="ECO:0000313" key="9">
    <source>
        <dbReference type="EMBL" id="APZ92663.1"/>
    </source>
</evidence>
<dbReference type="InterPro" id="IPR013149">
    <property type="entry name" value="ADH-like_C"/>
</dbReference>
<dbReference type="PANTHER" id="PTHR42940:SF3">
    <property type="entry name" value="ALCOHOL DEHYDROGENASE 1-RELATED"/>
    <property type="match status" value="1"/>
</dbReference>
<keyword evidence="6 9" id="KW-0560">Oxidoreductase</keyword>
<proteinExistence type="inferred from homology"/>
<dbReference type="InterPro" id="IPR013154">
    <property type="entry name" value="ADH-like_N"/>
</dbReference>
<dbReference type="AlphaFoldDB" id="A0A1P8WF44"/>
<dbReference type="Gene3D" id="3.40.50.720">
    <property type="entry name" value="NAD(P)-binding Rossmann-like Domain"/>
    <property type="match status" value="1"/>
</dbReference>
<dbReference type="OrthoDB" id="239596at2"/>
<dbReference type="GO" id="GO:0046872">
    <property type="term" value="F:metal ion binding"/>
    <property type="evidence" value="ECO:0007669"/>
    <property type="project" value="UniProtKB-KW"/>
</dbReference>
<evidence type="ECO:0000256" key="2">
    <source>
        <dbReference type="ARBA" id="ARBA00008072"/>
    </source>
</evidence>
<dbReference type="GO" id="GO:0005737">
    <property type="term" value="C:cytoplasm"/>
    <property type="evidence" value="ECO:0007669"/>
    <property type="project" value="TreeGrafter"/>
</dbReference>
<dbReference type="Pfam" id="PF08240">
    <property type="entry name" value="ADH_N"/>
    <property type="match status" value="1"/>
</dbReference>
<dbReference type="CDD" id="cd08231">
    <property type="entry name" value="MDR_TM0436_like"/>
    <property type="match status" value="1"/>
</dbReference>
<dbReference type="GO" id="GO:0004022">
    <property type="term" value="F:alcohol dehydrogenase (NAD+) activity"/>
    <property type="evidence" value="ECO:0007669"/>
    <property type="project" value="UniProtKB-EC"/>
</dbReference>
<keyword evidence="4" id="KW-0479">Metal-binding</keyword>
<dbReference type="NCBIfam" id="TIGR03366">
    <property type="entry name" value="HpnZ_proposed"/>
    <property type="match status" value="1"/>
</dbReference>
<dbReference type="Pfam" id="PF00107">
    <property type="entry name" value="ADH_zinc_N"/>
    <property type="match status" value="1"/>
</dbReference>
<keyword evidence="5" id="KW-0862">Zinc</keyword>
<keyword evidence="10" id="KW-1185">Reference proteome</keyword>
<evidence type="ECO:0000256" key="5">
    <source>
        <dbReference type="ARBA" id="ARBA00022833"/>
    </source>
</evidence>
<dbReference type="STRING" id="1891926.Fuma_02274"/>
<dbReference type="InterPro" id="IPR036291">
    <property type="entry name" value="NAD(P)-bd_dom_sf"/>
</dbReference>
<dbReference type="PANTHER" id="PTHR42940">
    <property type="entry name" value="ALCOHOL DEHYDROGENASE 1-RELATED"/>
    <property type="match status" value="1"/>
</dbReference>
<evidence type="ECO:0000256" key="4">
    <source>
        <dbReference type="ARBA" id="ARBA00022723"/>
    </source>
</evidence>
<evidence type="ECO:0000259" key="8">
    <source>
        <dbReference type="SMART" id="SM00829"/>
    </source>
</evidence>
<dbReference type="SUPFAM" id="SSF51735">
    <property type="entry name" value="NAD(P)-binding Rossmann-fold domains"/>
    <property type="match status" value="1"/>
</dbReference>
<dbReference type="EC" id="1.1.1.1" evidence="3"/>
<dbReference type="EMBL" id="CP017641">
    <property type="protein sequence ID" value="APZ92663.1"/>
    <property type="molecule type" value="Genomic_DNA"/>
</dbReference>
<evidence type="ECO:0000256" key="1">
    <source>
        <dbReference type="ARBA" id="ARBA00001947"/>
    </source>
</evidence>
<dbReference type="SUPFAM" id="SSF50129">
    <property type="entry name" value="GroES-like"/>
    <property type="match status" value="1"/>
</dbReference>
<dbReference type="KEGG" id="fmr:Fuma_02274"/>
<dbReference type="Proteomes" id="UP000187735">
    <property type="component" value="Chromosome"/>
</dbReference>
<dbReference type="InterPro" id="IPR017743">
    <property type="entry name" value="ADH_phosphonate_catab-assoc"/>
</dbReference>
<feature type="domain" description="Enoyl reductase (ER)" evidence="8">
    <location>
        <begin position="14"/>
        <end position="351"/>
    </location>
</feature>
<evidence type="ECO:0000256" key="7">
    <source>
        <dbReference type="ARBA" id="ARBA00023027"/>
    </source>
</evidence>
<reference evidence="9 10" key="1">
    <citation type="journal article" date="2016" name="Front. Microbiol.">
        <title>Fuerstia marisgermanicae gen. nov., sp. nov., an Unusual Member of the Phylum Planctomycetes from the German Wadden Sea.</title>
        <authorList>
            <person name="Kohn T."/>
            <person name="Heuer A."/>
            <person name="Jogler M."/>
            <person name="Vollmers J."/>
            <person name="Boedeker C."/>
            <person name="Bunk B."/>
            <person name="Rast P."/>
            <person name="Borchert D."/>
            <person name="Glockner I."/>
            <person name="Freese H.M."/>
            <person name="Klenk H.P."/>
            <person name="Overmann J."/>
            <person name="Kaster A.K."/>
            <person name="Rohde M."/>
            <person name="Wiegand S."/>
            <person name="Jogler C."/>
        </authorList>
    </citation>
    <scope>NUCLEOTIDE SEQUENCE [LARGE SCALE GENOMIC DNA]</scope>
    <source>
        <strain evidence="9 10">NH11</strain>
    </source>
</reference>
<comment type="similarity">
    <text evidence="2">Belongs to the zinc-containing alcohol dehydrogenase family.</text>
</comment>
<evidence type="ECO:0000256" key="3">
    <source>
        <dbReference type="ARBA" id="ARBA00013190"/>
    </source>
</evidence>
<name>A0A1P8WF44_9PLAN</name>
<dbReference type="InterPro" id="IPR011032">
    <property type="entry name" value="GroES-like_sf"/>
</dbReference>
<dbReference type="InterPro" id="IPR020843">
    <property type="entry name" value="ER"/>
</dbReference>
<protein>
    <recommendedName>
        <fullName evidence="3">alcohol dehydrogenase</fullName>
        <ecNumber evidence="3">1.1.1.1</ecNumber>
    </recommendedName>
</protein>
<dbReference type="Gene3D" id="3.90.180.10">
    <property type="entry name" value="Medium-chain alcohol dehydrogenases, catalytic domain"/>
    <property type="match status" value="1"/>
</dbReference>
<accession>A0A1P8WF44</accession>
<evidence type="ECO:0000313" key="10">
    <source>
        <dbReference type="Proteomes" id="UP000187735"/>
    </source>
</evidence>
<sequence>MTTPTTSLAAVFTQPNHPLELRNLSLPPLAAGEALVRITCCTICGSDLHTFTGARSSPAPSVLGHEILGIVESVSDNVTDVAGKAIKTGDRITWSVAASCGTCERCDRRMPQKCESLFKYGHELCGDGAELNGGLAEHCVLKPGTAIVRLPDQLPDTVACPVNCATATVAAAFAAAVRQDESLRDRRVLIYGAGMLGLTSVAFAKVAGAANVTVCDVSETRRELATKFGATNSCAEVTADDFDCVFEMSGHPAAVHSAINAAGIGGRIVLVGSVSPSPPVNVDPERIVRRLLSIHGVHNYAPKDLQTAVNFLTEHHADFPFATLVEASYSLNDVNDAFQYAVQQRPIRVAVRQAGESC</sequence>
<comment type="cofactor">
    <cofactor evidence="1">
        <name>Zn(2+)</name>
        <dbReference type="ChEBI" id="CHEBI:29105"/>
    </cofactor>
</comment>
<evidence type="ECO:0000256" key="6">
    <source>
        <dbReference type="ARBA" id="ARBA00023002"/>
    </source>
</evidence>
<keyword evidence="7" id="KW-0520">NAD</keyword>
<dbReference type="SMART" id="SM00829">
    <property type="entry name" value="PKS_ER"/>
    <property type="match status" value="1"/>
</dbReference>
<gene>
    <name evidence="9" type="primary">tdh_1</name>
    <name evidence="9" type="ORF">Fuma_02274</name>
</gene>